<evidence type="ECO:0000313" key="2">
    <source>
        <dbReference type="EMBL" id="MCB5181513.1"/>
    </source>
</evidence>
<evidence type="ECO:0000256" key="1">
    <source>
        <dbReference type="SAM" id="MobiDB-lite"/>
    </source>
</evidence>
<organism evidence="2 3">
    <name type="scientific">Streptomyces antimicrobicus</name>
    <dbReference type="NCBI Taxonomy" id="2883108"/>
    <lineage>
        <taxon>Bacteria</taxon>
        <taxon>Bacillati</taxon>
        <taxon>Actinomycetota</taxon>
        <taxon>Actinomycetes</taxon>
        <taxon>Kitasatosporales</taxon>
        <taxon>Streptomycetaceae</taxon>
        <taxon>Streptomyces</taxon>
    </lineage>
</organism>
<reference evidence="2 3" key="1">
    <citation type="submission" date="2021-10" db="EMBL/GenBank/DDBJ databases">
        <title>Streptomyces sp. strain SMC 277, a novel streptomycete isolated from soil.</title>
        <authorList>
            <person name="Chanama M."/>
        </authorList>
    </citation>
    <scope>NUCLEOTIDE SEQUENCE [LARGE SCALE GENOMIC DNA]</scope>
    <source>
        <strain evidence="2 3">SMC 277</strain>
    </source>
</reference>
<name>A0ABS8BA61_9ACTN</name>
<evidence type="ECO:0000313" key="3">
    <source>
        <dbReference type="Proteomes" id="UP001199054"/>
    </source>
</evidence>
<feature type="region of interest" description="Disordered" evidence="1">
    <location>
        <begin position="1"/>
        <end position="20"/>
    </location>
</feature>
<accession>A0ABS8BA61</accession>
<dbReference type="RefSeq" id="WP_226728596.1">
    <property type="nucleotide sequence ID" value="NZ_JAJAUY010000077.1"/>
</dbReference>
<feature type="compositionally biased region" description="Basic and acidic residues" evidence="1">
    <location>
        <begin position="1"/>
        <end position="14"/>
    </location>
</feature>
<sequence length="67" mass="7462">MAETTDDSRARREAAALFPRPYLAPPPTCARCQGYARRRDTATGPLRGTVVTDMQVLMRRCAQDGHQ</sequence>
<gene>
    <name evidence="2" type="ORF">LG632_19255</name>
</gene>
<protein>
    <submittedName>
        <fullName evidence="2">Uncharacterized protein</fullName>
    </submittedName>
</protein>
<proteinExistence type="predicted"/>
<comment type="caution">
    <text evidence="2">The sequence shown here is derived from an EMBL/GenBank/DDBJ whole genome shotgun (WGS) entry which is preliminary data.</text>
</comment>
<dbReference type="EMBL" id="JAJAUY010000077">
    <property type="protein sequence ID" value="MCB5181513.1"/>
    <property type="molecule type" value="Genomic_DNA"/>
</dbReference>
<keyword evidence="3" id="KW-1185">Reference proteome</keyword>
<dbReference type="Proteomes" id="UP001199054">
    <property type="component" value="Unassembled WGS sequence"/>
</dbReference>